<dbReference type="GO" id="GO:0005634">
    <property type="term" value="C:nucleus"/>
    <property type="evidence" value="ECO:0007669"/>
    <property type="project" value="TreeGrafter"/>
</dbReference>
<dbReference type="InterPro" id="IPR008493">
    <property type="entry name" value="Hikeshi-like_N"/>
</dbReference>
<feature type="domain" description="Hikeshi-like C-terminal" evidence="3">
    <location>
        <begin position="131"/>
        <end position="195"/>
    </location>
</feature>
<accession>A0AAF0ASV4</accession>
<comment type="similarity">
    <text evidence="1">Belongs to the OPI10 family.</text>
</comment>
<dbReference type="GO" id="GO:0005829">
    <property type="term" value="C:cytosol"/>
    <property type="evidence" value="ECO:0007669"/>
    <property type="project" value="TreeGrafter"/>
</dbReference>
<dbReference type="Pfam" id="PF21057">
    <property type="entry name" value="Hikeshi-like_C"/>
    <property type="match status" value="1"/>
</dbReference>
<reference evidence="4 5" key="1">
    <citation type="journal article" date="2023" name="G3 (Bethesda)">
        <title>A high-quality reference genome for the fission yeast Schizosaccharomyces osmophilus.</title>
        <authorList>
            <person name="Jia G.S."/>
            <person name="Zhang W.C."/>
            <person name="Liang Y."/>
            <person name="Liu X.H."/>
            <person name="Rhind N."/>
            <person name="Pidoux A."/>
            <person name="Brysch-Herzberg M."/>
            <person name="Du L.L."/>
        </authorList>
    </citation>
    <scope>NUCLEOTIDE SEQUENCE [LARGE SCALE GENOMIC DNA]</scope>
    <source>
        <strain evidence="4 5">CBS 15793</strain>
    </source>
</reference>
<keyword evidence="5" id="KW-1185">Reference proteome</keyword>
<dbReference type="GO" id="GO:0006606">
    <property type="term" value="P:protein import into nucleus"/>
    <property type="evidence" value="ECO:0007669"/>
    <property type="project" value="TreeGrafter"/>
</dbReference>
<dbReference type="GeneID" id="80874969"/>
<dbReference type="Pfam" id="PF05603">
    <property type="entry name" value="Hikeshi-like_N"/>
    <property type="match status" value="1"/>
</dbReference>
<protein>
    <submittedName>
        <fullName evidence="4">Hikeshi family nuclear import carrier Opi10</fullName>
    </submittedName>
</protein>
<evidence type="ECO:0000313" key="4">
    <source>
        <dbReference type="EMBL" id="WBW71161.1"/>
    </source>
</evidence>
<feature type="domain" description="Hikeshi-like N-terminal" evidence="2">
    <location>
        <begin position="5"/>
        <end position="110"/>
    </location>
</feature>
<dbReference type="InterPro" id="IPR048364">
    <property type="entry name" value="Hikeshi-like_C"/>
</dbReference>
<gene>
    <name evidence="4" type="primary">opi10</name>
    <name evidence="4" type="ORF">SOMG_01487</name>
</gene>
<proteinExistence type="inferred from homology"/>
<evidence type="ECO:0000256" key="1">
    <source>
        <dbReference type="ARBA" id="ARBA00006623"/>
    </source>
</evidence>
<sequence>MFGAICAGRLVQTNLQQVAENQFVFQLDFAESLNHIVVFLLPTAPFAPGMGAKVYFQWPGKAFQFLGYLTNDKPSAIFRLKNTIQSLSNDMPCIGVTAVLGISVEPITNFVESPAGETAATSAIAKPLPPTTSIAQRILRNLYNFLASFATSNLPPNALGLGDIRPSDTYIPLRVFQDWHTKFLAKINNNPNFLDSDDQI</sequence>
<evidence type="ECO:0000259" key="2">
    <source>
        <dbReference type="Pfam" id="PF05603"/>
    </source>
</evidence>
<dbReference type="EMBL" id="CP115611">
    <property type="protein sequence ID" value="WBW71161.1"/>
    <property type="molecule type" value="Genomic_DNA"/>
</dbReference>
<dbReference type="KEGG" id="som:SOMG_01487"/>
<dbReference type="PANTHER" id="PTHR12925:SF0">
    <property type="entry name" value="PROTEIN HIKESHI"/>
    <property type="match status" value="1"/>
</dbReference>
<dbReference type="Proteomes" id="UP001212411">
    <property type="component" value="Chromosome 1"/>
</dbReference>
<dbReference type="InterPro" id="IPR031318">
    <property type="entry name" value="OPI10"/>
</dbReference>
<dbReference type="AlphaFoldDB" id="A0AAF0ASV4"/>
<organism evidence="4 5">
    <name type="scientific">Schizosaccharomyces osmophilus</name>
    <dbReference type="NCBI Taxonomy" id="2545709"/>
    <lineage>
        <taxon>Eukaryota</taxon>
        <taxon>Fungi</taxon>
        <taxon>Dikarya</taxon>
        <taxon>Ascomycota</taxon>
        <taxon>Taphrinomycotina</taxon>
        <taxon>Schizosaccharomycetes</taxon>
        <taxon>Schizosaccharomycetales</taxon>
        <taxon>Schizosaccharomycetaceae</taxon>
        <taxon>Schizosaccharomyces</taxon>
    </lineage>
</organism>
<dbReference type="PANTHER" id="PTHR12925">
    <property type="entry name" value="HIKESHI FAMILY MEMBER"/>
    <property type="match status" value="1"/>
</dbReference>
<evidence type="ECO:0000259" key="3">
    <source>
        <dbReference type="Pfam" id="PF21057"/>
    </source>
</evidence>
<evidence type="ECO:0000313" key="5">
    <source>
        <dbReference type="Proteomes" id="UP001212411"/>
    </source>
</evidence>
<dbReference type="GO" id="GO:0061608">
    <property type="term" value="F:nuclear import signal receptor activity"/>
    <property type="evidence" value="ECO:0007669"/>
    <property type="project" value="TreeGrafter"/>
</dbReference>
<dbReference type="RefSeq" id="XP_056035404.1">
    <property type="nucleotide sequence ID" value="XM_056180280.1"/>
</dbReference>
<name>A0AAF0ASV4_9SCHI</name>